<reference evidence="1" key="1">
    <citation type="submission" date="2021-06" db="EMBL/GenBank/DDBJ databases">
        <authorList>
            <person name="Hodson N. C."/>
            <person name="Mongue J. A."/>
            <person name="Jaron S. K."/>
        </authorList>
    </citation>
    <scope>NUCLEOTIDE SEQUENCE</scope>
</reference>
<evidence type="ECO:0000313" key="2">
    <source>
        <dbReference type="Proteomes" id="UP000708208"/>
    </source>
</evidence>
<dbReference type="Proteomes" id="UP000708208">
    <property type="component" value="Unassembled WGS sequence"/>
</dbReference>
<evidence type="ECO:0000313" key="1">
    <source>
        <dbReference type="EMBL" id="CAG7815360.1"/>
    </source>
</evidence>
<dbReference type="EMBL" id="CAJVCH010342441">
    <property type="protein sequence ID" value="CAG7815360.1"/>
    <property type="molecule type" value="Genomic_DNA"/>
</dbReference>
<gene>
    <name evidence="1" type="ORF">AFUS01_LOCUS26045</name>
</gene>
<feature type="non-terminal residue" evidence="1">
    <location>
        <position position="1"/>
    </location>
</feature>
<comment type="caution">
    <text evidence="1">The sequence shown here is derived from an EMBL/GenBank/DDBJ whole genome shotgun (WGS) entry which is preliminary data.</text>
</comment>
<accession>A0A8J2KIY7</accession>
<sequence length="14" mass="1592">ILQSQLFPLFKSGN</sequence>
<proteinExistence type="predicted"/>
<name>A0A8J2KIY7_9HEXA</name>
<organism evidence="1 2">
    <name type="scientific">Allacma fusca</name>
    <dbReference type="NCBI Taxonomy" id="39272"/>
    <lineage>
        <taxon>Eukaryota</taxon>
        <taxon>Metazoa</taxon>
        <taxon>Ecdysozoa</taxon>
        <taxon>Arthropoda</taxon>
        <taxon>Hexapoda</taxon>
        <taxon>Collembola</taxon>
        <taxon>Symphypleona</taxon>
        <taxon>Sminthuridae</taxon>
        <taxon>Allacma</taxon>
    </lineage>
</organism>
<keyword evidence="2" id="KW-1185">Reference proteome</keyword>
<protein>
    <submittedName>
        <fullName evidence="1">Uncharacterized protein</fullName>
    </submittedName>
</protein>